<keyword evidence="4" id="KW-1185">Reference proteome</keyword>
<name>A0AAV4V828_9ARAC</name>
<evidence type="ECO:0000256" key="1">
    <source>
        <dbReference type="SAM" id="MobiDB-lite"/>
    </source>
</evidence>
<feature type="chain" id="PRO_5043371776" evidence="2">
    <location>
        <begin position="19"/>
        <end position="186"/>
    </location>
</feature>
<feature type="region of interest" description="Disordered" evidence="1">
    <location>
        <begin position="167"/>
        <end position="186"/>
    </location>
</feature>
<accession>A0AAV4V828</accession>
<reference evidence="3 4" key="1">
    <citation type="submission" date="2021-06" db="EMBL/GenBank/DDBJ databases">
        <title>Caerostris darwini draft genome.</title>
        <authorList>
            <person name="Kono N."/>
            <person name="Arakawa K."/>
        </authorList>
    </citation>
    <scope>NUCLEOTIDE SEQUENCE [LARGE SCALE GENOMIC DNA]</scope>
</reference>
<comment type="caution">
    <text evidence="3">The sequence shown here is derived from an EMBL/GenBank/DDBJ whole genome shotgun (WGS) entry which is preliminary data.</text>
</comment>
<dbReference type="EMBL" id="BPLQ01012480">
    <property type="protein sequence ID" value="GIY65839.1"/>
    <property type="molecule type" value="Genomic_DNA"/>
</dbReference>
<protein>
    <submittedName>
        <fullName evidence="3">Uncharacterized protein</fullName>
    </submittedName>
</protein>
<organism evidence="3 4">
    <name type="scientific">Caerostris darwini</name>
    <dbReference type="NCBI Taxonomy" id="1538125"/>
    <lineage>
        <taxon>Eukaryota</taxon>
        <taxon>Metazoa</taxon>
        <taxon>Ecdysozoa</taxon>
        <taxon>Arthropoda</taxon>
        <taxon>Chelicerata</taxon>
        <taxon>Arachnida</taxon>
        <taxon>Araneae</taxon>
        <taxon>Araneomorphae</taxon>
        <taxon>Entelegynae</taxon>
        <taxon>Araneoidea</taxon>
        <taxon>Araneidae</taxon>
        <taxon>Caerostris</taxon>
    </lineage>
</organism>
<dbReference type="Proteomes" id="UP001054837">
    <property type="component" value="Unassembled WGS sequence"/>
</dbReference>
<evidence type="ECO:0000313" key="3">
    <source>
        <dbReference type="EMBL" id="GIY65839.1"/>
    </source>
</evidence>
<feature type="signal peptide" evidence="2">
    <location>
        <begin position="1"/>
        <end position="18"/>
    </location>
</feature>
<keyword evidence="2" id="KW-0732">Signal</keyword>
<dbReference type="AlphaFoldDB" id="A0AAV4V828"/>
<proteinExistence type="predicted"/>
<sequence length="186" mass="21385">MKMRILVSLLLLLSIVHGQEAEVKIYDWRLPGGQIQEWPRGRPLAYQNHAPKESYPVKEDLRQYPNDPSPYVDSSYSGEYQNLPYQSISTSYDSYGNAPYQEEFNMTKERIGGFAGSGDTRGYGAYDFPKNHHPESVEHLEIEPFSGHEDLHPPLRHELSDLLRIGRNHHTRNPDPMLIHPLPPPL</sequence>
<gene>
    <name evidence="3" type="primary">AVEN_205524_1</name>
    <name evidence="3" type="ORF">CDAR_51771</name>
</gene>
<evidence type="ECO:0000256" key="2">
    <source>
        <dbReference type="SAM" id="SignalP"/>
    </source>
</evidence>
<evidence type="ECO:0000313" key="4">
    <source>
        <dbReference type="Proteomes" id="UP001054837"/>
    </source>
</evidence>